<dbReference type="NCBIfam" id="TIGR00797">
    <property type="entry name" value="matE"/>
    <property type="match status" value="1"/>
</dbReference>
<dbReference type="PANTHER" id="PTHR43823">
    <property type="entry name" value="SPORULATION PROTEIN YKVU"/>
    <property type="match status" value="1"/>
</dbReference>
<dbReference type="AlphaFoldDB" id="A0A1T4NW49"/>
<dbReference type="PIRSF" id="PIRSF006603">
    <property type="entry name" value="DinF"/>
    <property type="match status" value="1"/>
</dbReference>
<feature type="transmembrane region" description="Helical" evidence="7">
    <location>
        <begin position="165"/>
        <end position="187"/>
    </location>
</feature>
<dbReference type="GO" id="GO:0042910">
    <property type="term" value="F:xenobiotic transmembrane transporter activity"/>
    <property type="evidence" value="ECO:0007669"/>
    <property type="project" value="InterPro"/>
</dbReference>
<evidence type="ECO:0000313" key="9">
    <source>
        <dbReference type="Proteomes" id="UP000191153"/>
    </source>
</evidence>
<gene>
    <name evidence="8" type="ORF">SAMN02745174_01681</name>
</gene>
<evidence type="ECO:0000256" key="7">
    <source>
        <dbReference type="SAM" id="Phobius"/>
    </source>
</evidence>
<dbReference type="InterPro" id="IPR048279">
    <property type="entry name" value="MdtK-like"/>
</dbReference>
<feature type="transmembrane region" description="Helical" evidence="7">
    <location>
        <begin position="392"/>
        <end position="412"/>
    </location>
</feature>
<evidence type="ECO:0000256" key="4">
    <source>
        <dbReference type="ARBA" id="ARBA00022692"/>
    </source>
</evidence>
<dbReference type="Pfam" id="PF01554">
    <property type="entry name" value="MatE"/>
    <property type="match status" value="2"/>
</dbReference>
<dbReference type="RefSeq" id="WP_159443601.1">
    <property type="nucleotide sequence ID" value="NZ_FUWX01000012.1"/>
</dbReference>
<dbReference type="Proteomes" id="UP000191153">
    <property type="component" value="Unassembled WGS sequence"/>
</dbReference>
<feature type="transmembrane region" description="Helical" evidence="7">
    <location>
        <begin position="193"/>
        <end position="216"/>
    </location>
</feature>
<evidence type="ECO:0000256" key="1">
    <source>
        <dbReference type="ARBA" id="ARBA00004651"/>
    </source>
</evidence>
<feature type="transmembrane region" description="Helical" evidence="7">
    <location>
        <begin position="418"/>
        <end position="437"/>
    </location>
</feature>
<organism evidence="8 9">
    <name type="scientific">Cetobacterium ceti</name>
    <dbReference type="NCBI Taxonomy" id="180163"/>
    <lineage>
        <taxon>Bacteria</taxon>
        <taxon>Fusobacteriati</taxon>
        <taxon>Fusobacteriota</taxon>
        <taxon>Fusobacteriia</taxon>
        <taxon>Fusobacteriales</taxon>
        <taxon>Fusobacteriaceae</taxon>
        <taxon>Cetobacterium</taxon>
    </lineage>
</organism>
<evidence type="ECO:0000313" key="8">
    <source>
        <dbReference type="EMBL" id="SJZ83469.1"/>
    </source>
</evidence>
<dbReference type="OrthoDB" id="9811110at2"/>
<feature type="transmembrane region" description="Helical" evidence="7">
    <location>
        <begin position="20"/>
        <end position="44"/>
    </location>
</feature>
<accession>A0A1T4NW49</accession>
<keyword evidence="6 7" id="KW-0472">Membrane</keyword>
<name>A0A1T4NW49_9FUSO</name>
<reference evidence="8 9" key="1">
    <citation type="submission" date="2017-02" db="EMBL/GenBank/DDBJ databases">
        <authorList>
            <person name="Peterson S.W."/>
        </authorList>
    </citation>
    <scope>NUCLEOTIDE SEQUENCE [LARGE SCALE GENOMIC DNA]</scope>
    <source>
        <strain evidence="8 9">ATCC 700028</strain>
    </source>
</reference>
<feature type="transmembrane region" description="Helical" evidence="7">
    <location>
        <begin position="138"/>
        <end position="158"/>
    </location>
</feature>
<dbReference type="InterPro" id="IPR002528">
    <property type="entry name" value="MATE_fam"/>
</dbReference>
<dbReference type="GO" id="GO:0015297">
    <property type="term" value="F:antiporter activity"/>
    <property type="evidence" value="ECO:0007669"/>
    <property type="project" value="InterPro"/>
</dbReference>
<keyword evidence="2" id="KW-0813">Transport</keyword>
<feature type="transmembrane region" description="Helical" evidence="7">
    <location>
        <begin position="320"/>
        <end position="342"/>
    </location>
</feature>
<dbReference type="InterPro" id="IPR051327">
    <property type="entry name" value="MATE_MepA_subfamily"/>
</dbReference>
<dbReference type="PANTHER" id="PTHR43823:SF3">
    <property type="entry name" value="MULTIDRUG EXPORT PROTEIN MEPA"/>
    <property type="match status" value="1"/>
</dbReference>
<dbReference type="STRING" id="180163.SAMN02745174_01681"/>
<keyword evidence="3" id="KW-1003">Cell membrane</keyword>
<evidence type="ECO:0000256" key="3">
    <source>
        <dbReference type="ARBA" id="ARBA00022475"/>
    </source>
</evidence>
<keyword evidence="5 7" id="KW-1133">Transmembrane helix</keyword>
<dbReference type="GO" id="GO:0005886">
    <property type="term" value="C:plasma membrane"/>
    <property type="evidence" value="ECO:0007669"/>
    <property type="project" value="UniProtKB-SubCell"/>
</dbReference>
<dbReference type="EMBL" id="FUWX01000012">
    <property type="protein sequence ID" value="SJZ83469.1"/>
    <property type="molecule type" value="Genomic_DNA"/>
</dbReference>
<keyword evidence="9" id="KW-1185">Reference proteome</keyword>
<evidence type="ECO:0000256" key="2">
    <source>
        <dbReference type="ARBA" id="ARBA00022448"/>
    </source>
</evidence>
<keyword evidence="4 7" id="KW-0812">Transmembrane</keyword>
<evidence type="ECO:0000256" key="6">
    <source>
        <dbReference type="ARBA" id="ARBA00023136"/>
    </source>
</evidence>
<comment type="subcellular location">
    <subcellularLocation>
        <location evidence="1">Cell membrane</location>
        <topology evidence="1">Multi-pass membrane protein</topology>
    </subcellularLocation>
</comment>
<feature type="transmembrane region" description="Helical" evidence="7">
    <location>
        <begin position="100"/>
        <end position="118"/>
    </location>
</feature>
<feature type="transmembrane region" description="Helical" evidence="7">
    <location>
        <begin position="362"/>
        <end position="380"/>
    </location>
</feature>
<proteinExistence type="predicted"/>
<evidence type="ECO:0000256" key="5">
    <source>
        <dbReference type="ARBA" id="ARBA00022989"/>
    </source>
</evidence>
<protein>
    <submittedName>
        <fullName evidence="8">Putative efflux protein, MATE family</fullName>
    </submittedName>
</protein>
<feature type="transmembrane region" description="Helical" evidence="7">
    <location>
        <begin position="56"/>
        <end position="79"/>
    </location>
</feature>
<sequence>MRNENLALEFEKRGVLGTILKFSIPSSIGAIIGMLCVLTDRYFIGQVAGRGGMSAIAIVFPYMMIINSVNFLFSGVAIISGVELGKGNRDRAEKVLGSSFLWILIVGVFLSGILYMFNDKILLLMGASSSNFQDAKDYTKFIIPITVFQIILGQSTLIRGIGDPITAMGVNIFTAFLNIILDYIFIFKLSMGILGASMATFIATALSAIYIVFYFIRSDVVKLRIENLKINFSILKEVFKIGSPRFYNQLLQSVLVIVTNKKAGIYGGDLATAAIGIISIVRGVINTSMQGFNQGTAAIISYNYGAKNYERLVEVLKVQLKTVITIALSMVIIMFLDAKTIVGVFVKNDMELINYTANAMKINLVMMCSTAIFLACNNFFQSMKENKIATRYFFIRIGVLNIPLVYILSYFIGANGVWMAFPVTDTIVALAILVSTYKRIKSFKVQ</sequence>